<gene>
    <name evidence="2" type="ORF">ZHAS_00007244</name>
</gene>
<evidence type="ECO:0000313" key="4">
    <source>
        <dbReference type="Proteomes" id="UP000030765"/>
    </source>
</evidence>
<evidence type="ECO:0000313" key="3">
    <source>
        <dbReference type="EnsemblMetazoa" id="ASIC007244-PA"/>
    </source>
</evidence>
<keyword evidence="1" id="KW-0732">Signal</keyword>
<name>A0A084VPH6_ANOSI</name>
<feature type="signal peptide" evidence="1">
    <location>
        <begin position="1"/>
        <end position="27"/>
    </location>
</feature>
<evidence type="ECO:0000313" key="2">
    <source>
        <dbReference type="EMBL" id="KFB39870.1"/>
    </source>
</evidence>
<dbReference type="EnsemblMetazoa" id="ASIC007244-RA">
    <property type="protein sequence ID" value="ASIC007244-PA"/>
    <property type="gene ID" value="ASIC007244"/>
</dbReference>
<evidence type="ECO:0000256" key="1">
    <source>
        <dbReference type="SAM" id="SignalP"/>
    </source>
</evidence>
<dbReference type="VEuPathDB" id="VectorBase:ASIC007244"/>
<feature type="chain" id="PRO_5010759864" evidence="1">
    <location>
        <begin position="28"/>
        <end position="128"/>
    </location>
</feature>
<dbReference type="EMBL" id="KE524999">
    <property type="protein sequence ID" value="KFB39870.1"/>
    <property type="molecule type" value="Genomic_DNA"/>
</dbReference>
<sequence>MFLPPASNSTFCCWFIIITIYLHEQQQQQPPVEDELEDWKPGDRVAGFRFRPFIHVRAKRQGNGEGNCFCLRSHGLNIRGSWKEISLLASGSSPLGEAGGHNFYQRLGVRSAITSRLPIAIPWRSGAV</sequence>
<dbReference type="AlphaFoldDB" id="A0A084VPH6"/>
<dbReference type="Proteomes" id="UP000030765">
    <property type="component" value="Unassembled WGS sequence"/>
</dbReference>
<organism evidence="2">
    <name type="scientific">Anopheles sinensis</name>
    <name type="common">Mosquito</name>
    <dbReference type="NCBI Taxonomy" id="74873"/>
    <lineage>
        <taxon>Eukaryota</taxon>
        <taxon>Metazoa</taxon>
        <taxon>Ecdysozoa</taxon>
        <taxon>Arthropoda</taxon>
        <taxon>Hexapoda</taxon>
        <taxon>Insecta</taxon>
        <taxon>Pterygota</taxon>
        <taxon>Neoptera</taxon>
        <taxon>Endopterygota</taxon>
        <taxon>Diptera</taxon>
        <taxon>Nematocera</taxon>
        <taxon>Culicoidea</taxon>
        <taxon>Culicidae</taxon>
        <taxon>Anophelinae</taxon>
        <taxon>Anopheles</taxon>
    </lineage>
</organism>
<reference evidence="2 4" key="1">
    <citation type="journal article" date="2014" name="BMC Genomics">
        <title>Genome sequence of Anopheles sinensis provides insight into genetics basis of mosquito competence for malaria parasites.</title>
        <authorList>
            <person name="Zhou D."/>
            <person name="Zhang D."/>
            <person name="Ding G."/>
            <person name="Shi L."/>
            <person name="Hou Q."/>
            <person name="Ye Y."/>
            <person name="Xu Y."/>
            <person name="Zhou H."/>
            <person name="Xiong C."/>
            <person name="Li S."/>
            <person name="Yu J."/>
            <person name="Hong S."/>
            <person name="Yu X."/>
            <person name="Zou P."/>
            <person name="Chen C."/>
            <person name="Chang X."/>
            <person name="Wang W."/>
            <person name="Lv Y."/>
            <person name="Sun Y."/>
            <person name="Ma L."/>
            <person name="Shen B."/>
            <person name="Zhu C."/>
        </authorList>
    </citation>
    <scope>NUCLEOTIDE SEQUENCE [LARGE SCALE GENOMIC DNA]</scope>
</reference>
<proteinExistence type="predicted"/>
<reference evidence="3" key="2">
    <citation type="submission" date="2020-05" db="UniProtKB">
        <authorList>
            <consortium name="EnsemblMetazoa"/>
        </authorList>
    </citation>
    <scope>IDENTIFICATION</scope>
</reference>
<keyword evidence="4" id="KW-1185">Reference proteome</keyword>
<protein>
    <submittedName>
        <fullName evidence="2 3">Aromatic pathway regulator</fullName>
    </submittedName>
</protein>
<dbReference type="EMBL" id="ATLV01015005">
    <property type="status" value="NOT_ANNOTATED_CDS"/>
    <property type="molecule type" value="Genomic_DNA"/>
</dbReference>
<accession>A0A084VPH6</accession>